<sequence>MSHLATQNTQEDVTLLETIK</sequence>
<accession>A0A0A8ZZD8</accession>
<feature type="compositionally biased region" description="Polar residues" evidence="1">
    <location>
        <begin position="1"/>
        <end position="12"/>
    </location>
</feature>
<evidence type="ECO:0000313" key="2">
    <source>
        <dbReference type="EMBL" id="JAD44206.1"/>
    </source>
</evidence>
<reference evidence="2" key="1">
    <citation type="submission" date="2014-09" db="EMBL/GenBank/DDBJ databases">
        <authorList>
            <person name="Magalhaes I.L.F."/>
            <person name="Oliveira U."/>
            <person name="Santos F.R."/>
            <person name="Vidigal T.H.D.A."/>
            <person name="Brescovit A.D."/>
            <person name="Santos A.J."/>
        </authorList>
    </citation>
    <scope>NUCLEOTIDE SEQUENCE</scope>
    <source>
        <tissue evidence="2">Shoot tissue taken approximately 20 cm above the soil surface</tissue>
    </source>
</reference>
<name>A0A0A8ZZD8_ARUDO</name>
<protein>
    <submittedName>
        <fullName evidence="2">Uncharacterized protein</fullName>
    </submittedName>
</protein>
<reference evidence="2" key="2">
    <citation type="journal article" date="2015" name="Data Brief">
        <title>Shoot transcriptome of the giant reed, Arundo donax.</title>
        <authorList>
            <person name="Barrero R.A."/>
            <person name="Guerrero F.D."/>
            <person name="Moolhuijzen P."/>
            <person name="Goolsby J.A."/>
            <person name="Tidwell J."/>
            <person name="Bellgard S.E."/>
            <person name="Bellgard M.I."/>
        </authorList>
    </citation>
    <scope>NUCLEOTIDE SEQUENCE</scope>
    <source>
        <tissue evidence="2">Shoot tissue taken approximately 20 cm above the soil surface</tissue>
    </source>
</reference>
<feature type="region of interest" description="Disordered" evidence="1">
    <location>
        <begin position="1"/>
        <end position="20"/>
    </location>
</feature>
<dbReference type="EMBL" id="GBRH01253689">
    <property type="protein sequence ID" value="JAD44206.1"/>
    <property type="molecule type" value="Transcribed_RNA"/>
</dbReference>
<proteinExistence type="predicted"/>
<organism evidence="2">
    <name type="scientific">Arundo donax</name>
    <name type="common">Giant reed</name>
    <name type="synonym">Donax arundinaceus</name>
    <dbReference type="NCBI Taxonomy" id="35708"/>
    <lineage>
        <taxon>Eukaryota</taxon>
        <taxon>Viridiplantae</taxon>
        <taxon>Streptophyta</taxon>
        <taxon>Embryophyta</taxon>
        <taxon>Tracheophyta</taxon>
        <taxon>Spermatophyta</taxon>
        <taxon>Magnoliopsida</taxon>
        <taxon>Liliopsida</taxon>
        <taxon>Poales</taxon>
        <taxon>Poaceae</taxon>
        <taxon>PACMAD clade</taxon>
        <taxon>Arundinoideae</taxon>
        <taxon>Arundineae</taxon>
        <taxon>Arundo</taxon>
    </lineage>
</organism>
<evidence type="ECO:0000256" key="1">
    <source>
        <dbReference type="SAM" id="MobiDB-lite"/>
    </source>
</evidence>
<dbReference type="AlphaFoldDB" id="A0A0A8ZZD8"/>